<feature type="transmembrane region" description="Helical" evidence="1">
    <location>
        <begin position="335"/>
        <end position="354"/>
    </location>
</feature>
<evidence type="ECO:0000256" key="1">
    <source>
        <dbReference type="SAM" id="Phobius"/>
    </source>
</evidence>
<evidence type="ECO:0000313" key="2">
    <source>
        <dbReference type="EMBL" id="PHN03056.1"/>
    </source>
</evidence>
<dbReference type="EMBL" id="PDUD01000034">
    <property type="protein sequence ID" value="PHN03056.1"/>
    <property type="molecule type" value="Genomic_DNA"/>
</dbReference>
<dbReference type="RefSeq" id="WP_099153498.1">
    <property type="nucleotide sequence ID" value="NZ_PDUD01000034.1"/>
</dbReference>
<evidence type="ECO:0008006" key="4">
    <source>
        <dbReference type="Google" id="ProtNLM"/>
    </source>
</evidence>
<name>A0A2D0N3V7_FLAN2</name>
<keyword evidence="1" id="KW-0812">Transmembrane</keyword>
<protein>
    <recommendedName>
        <fullName evidence="4">DUF2851 family protein</fullName>
    </recommendedName>
</protein>
<dbReference type="Proteomes" id="UP000223913">
    <property type="component" value="Unassembled WGS sequence"/>
</dbReference>
<reference evidence="2 3" key="1">
    <citation type="submission" date="2017-10" db="EMBL/GenBank/DDBJ databases">
        <title>The draft genome sequence of Lewinella nigricans NBRC 102662.</title>
        <authorList>
            <person name="Wang K."/>
        </authorList>
    </citation>
    <scope>NUCLEOTIDE SEQUENCE [LARGE SCALE GENOMIC DNA]</scope>
    <source>
        <strain evidence="2 3">NBRC 102662</strain>
    </source>
</reference>
<keyword evidence="1" id="KW-0472">Membrane</keyword>
<dbReference type="InterPro" id="IPR021272">
    <property type="entry name" value="DUF2851"/>
</dbReference>
<sequence length="423" mass="49960">MQEDLLHFAWRLKRFDLSELHTTDGEPIEILHFGEANRHAGPDFLNARIRIGKTLWAGNVEMHLKASDWELHHHGADRNYDNVILHVVLEEDQLISRSSGEKIPCLELKKRIPNRVSRIYKSLLNNEYWIPCQHQFFHVNPAVKQFWLDRLLVERLEAKTDQMVDLLEQNQYDWELAFYQLLARNFGMRVNAEPFEQLARSLPLHLLQQYKDRLFRLEALLFGQAGMLEEELNDAYPRKLQQEYRFLRHKHQLQPIAGHQWKFLRMRPANFPTIRIAQLAMLLHQSAHLFSKMLAARDVKEIEHMFALKISNYWRDHYTFDKASRSRQKTLGKTAIHLLIINTIAPLLFLYGNWKKEEKFKDRALHLLEALPPEKNHIIEQWKTLGMSVDSAYASQALLQLKHRYCEKKNCLNCAIGNALLKA</sequence>
<dbReference type="Pfam" id="PF11013">
    <property type="entry name" value="DUF2851"/>
    <property type="match status" value="1"/>
</dbReference>
<organism evidence="2 3">
    <name type="scientific">Flavilitoribacter nigricans (strain ATCC 23147 / DSM 23189 / NBRC 102662 / NCIMB 1420 / SS-2)</name>
    <name type="common">Lewinella nigricans</name>
    <dbReference type="NCBI Taxonomy" id="1122177"/>
    <lineage>
        <taxon>Bacteria</taxon>
        <taxon>Pseudomonadati</taxon>
        <taxon>Bacteroidota</taxon>
        <taxon>Saprospiria</taxon>
        <taxon>Saprospirales</taxon>
        <taxon>Lewinellaceae</taxon>
        <taxon>Flavilitoribacter</taxon>
    </lineage>
</organism>
<proteinExistence type="predicted"/>
<accession>A0A2D0N3V7</accession>
<comment type="caution">
    <text evidence="2">The sequence shown here is derived from an EMBL/GenBank/DDBJ whole genome shotgun (WGS) entry which is preliminary data.</text>
</comment>
<keyword evidence="1" id="KW-1133">Transmembrane helix</keyword>
<dbReference type="AlphaFoldDB" id="A0A2D0N3V7"/>
<keyword evidence="3" id="KW-1185">Reference proteome</keyword>
<dbReference type="OrthoDB" id="1005072at2"/>
<gene>
    <name evidence="2" type="ORF">CRP01_28665</name>
</gene>
<evidence type="ECO:0000313" key="3">
    <source>
        <dbReference type="Proteomes" id="UP000223913"/>
    </source>
</evidence>